<protein>
    <submittedName>
        <fullName evidence="3">Uncharacterized LOC107079851</fullName>
    </submittedName>
</protein>
<reference evidence="4" key="1">
    <citation type="submission" date="2011-12" db="EMBL/GenBank/DDBJ databases">
        <title>The Draft Genome of Lepisosteus oculatus.</title>
        <authorList>
            <consortium name="The Broad Institute Genome Assembly &amp; Analysis Group"/>
            <consortium name="Computational R&amp;D Group"/>
            <consortium name="and Sequencing Platform"/>
            <person name="Di Palma F."/>
            <person name="Alfoldi J."/>
            <person name="Johnson J."/>
            <person name="Berlin A."/>
            <person name="Gnerre S."/>
            <person name="Jaffe D."/>
            <person name="MacCallum I."/>
            <person name="Young S."/>
            <person name="Walker B.J."/>
            <person name="Lander E.S."/>
            <person name="Lindblad-Toh K."/>
        </authorList>
    </citation>
    <scope>NUCLEOTIDE SEQUENCE [LARGE SCALE GENOMIC DNA]</scope>
</reference>
<dbReference type="Gene3D" id="2.30.30.190">
    <property type="entry name" value="CAP Gly-rich-like domain"/>
    <property type="match status" value="1"/>
</dbReference>
<feature type="compositionally biased region" description="Basic and acidic residues" evidence="1">
    <location>
        <begin position="783"/>
        <end position="793"/>
    </location>
</feature>
<dbReference type="InParanoid" id="W5M880"/>
<dbReference type="KEGG" id="loc:107079851"/>
<dbReference type="PANTHER" id="PTHR13958:SF3">
    <property type="entry name" value="CAP-GLY DOMAIN-CONTAINING PROTEIN-RELATED"/>
    <property type="match status" value="1"/>
</dbReference>
<sequence length="1240" mass="136988">MPEEDALPSERGGQGPATEAQLCSAPQEGANGDDGISKREINPHPLKSNTTGDTSMNLILEIGKKDTTEPGLECQRDHPDPQCPHRSGEVLGESLDEGVPEKQGQISASMPQESPEELQDRCLTETERHLKGLLPLKEMWSWKRKRTVPEIRVRGMTLEGAEADFTSLHHECQTSELEQSVSEMQDRNRQNTDKSPESSTKSSPEQEFQRASAVRVNISDVTVSAPEIEKDLPLDLENSNWEIMQFGSPEYQNTVNTGSRLLSARYPVGCKESHTLINKAVQDSVWYKAQIGQQAKCLLTVNSNPETIPSSDDTGVKNNQSVSLQACTEVEKNEREYQLINQPAYTTESSLIEITAPVKEIATDNLSKDSLPLAADSGKADSRGFGDEPLENYGKLTYPLSCEGQKSTEKDHLPEKILGSMMSLAAEDQKSSKVLDDAKAKIHTTSQSNKTGILETCPEFCSANLEVQMLHKEKHITQKAEAFTALKVLAYEETLSEILSPVDEVLSYGSAELPSIAGAPKFWYTEASLTPPPSTDNITMTSEDDFPPPPAEIVQLQVGNNSTEDDRSIKSEDLPSLSEDLSVPVVVCDASEKKAIPCVGETAGSTERETMRVNSAKIKGHFLLDKDEVSSSLNNNKILSEEQNNNEDQKSKLFVSVSAEDDSDESSDPLSSFEIGHRVLVCHTKPGVLKYKGPTSFSAGYWAGVALDSPNGHHNGTFRGVQYFECAKNCGVLVRAEDISHPLGEQDSDLDTKADDDPFSDDEPPKNLKSNQERSKCTTLSEKTSDGNTDRNQYHGMDGSTAPKMYSNSLYMVEMRKTHLQMSADLIEEESIYEASTCSVSKSSLIEINPLQQVIYEAARAVEEFAQSNSPLEHGPGLDNVDQTTKAVCDPSLFSAKTPTERCGNKGPCDDWIDTNLIQSDSHEIPMMGLSKLRDSERGLAVFLPQHTKNVESTNGRDLDLLVDRLAENLVNEAVRDALEIKKMQDTSDNLKDNPSSKDPGSIVLGKIEENQKRINQLCFRDVWSCAISPEPVLESSVPPHSPEIVLSLVGAAVEQLWNHREGPGLKKYQVPDMGRVPPHLVNEESRRAYRQVIFDLTSDLFHSAFKSDQVPSYPFPGKGGSPFSAVLYAKTSLSDIKGFIQCEVQRQLNLGRSEQQMKRLLQTGSTYGKVQRDMVDCILIQELREEEPKWLDYSSDELSVKMKLTEEIFDALLQDTIHILDHIYTGPLGVTSPEPFQPE</sequence>
<dbReference type="Ensembl" id="ENSLOCT00000004596.1">
    <property type="protein sequence ID" value="ENSLOCP00000004588.1"/>
    <property type="gene ID" value="ENSLOCG00000003844.1"/>
</dbReference>
<dbReference type="eggNOG" id="KOG4568">
    <property type="taxonomic scope" value="Eukaryota"/>
</dbReference>
<reference evidence="3" key="3">
    <citation type="submission" date="2025-09" db="UniProtKB">
        <authorList>
            <consortium name="Ensembl"/>
        </authorList>
    </citation>
    <scope>IDENTIFICATION</scope>
</reference>
<feature type="region of interest" description="Disordered" evidence="1">
    <location>
        <begin position="175"/>
        <end position="213"/>
    </location>
</feature>
<dbReference type="PROSITE" id="PS50245">
    <property type="entry name" value="CAP_GLY_2"/>
    <property type="match status" value="1"/>
</dbReference>
<dbReference type="STRING" id="7918.ENSLOCP00000004588"/>
<dbReference type="HOGENOM" id="CLU_266774_0_0_1"/>
<dbReference type="InterPro" id="IPR028750">
    <property type="entry name" value="CEP350/CC187"/>
</dbReference>
<dbReference type="PANTHER" id="PTHR13958">
    <property type="entry name" value="CENTROSOME-ASSOCIATED PROTEIN 350"/>
    <property type="match status" value="1"/>
</dbReference>
<evidence type="ECO:0000313" key="4">
    <source>
        <dbReference type="Proteomes" id="UP000018468"/>
    </source>
</evidence>
<dbReference type="GeneTree" id="ENSGT00940000155130"/>
<evidence type="ECO:0000313" key="3">
    <source>
        <dbReference type="Ensembl" id="ENSLOCP00000004588.1"/>
    </source>
</evidence>
<dbReference type="GO" id="GO:0005813">
    <property type="term" value="C:centrosome"/>
    <property type="evidence" value="ECO:0007669"/>
    <property type="project" value="InterPro"/>
</dbReference>
<feature type="compositionally biased region" description="Basic and acidic residues" evidence="1">
    <location>
        <begin position="184"/>
        <end position="196"/>
    </location>
</feature>
<proteinExistence type="predicted"/>
<evidence type="ECO:0000259" key="2">
    <source>
        <dbReference type="PROSITE" id="PS50245"/>
    </source>
</evidence>
<dbReference type="Bgee" id="ENSLOCG00000003844">
    <property type="expression patterns" value="Expressed in larva"/>
</dbReference>
<dbReference type="GO" id="GO:0008017">
    <property type="term" value="F:microtubule binding"/>
    <property type="evidence" value="ECO:0007669"/>
    <property type="project" value="InterPro"/>
</dbReference>
<dbReference type="Proteomes" id="UP000018468">
    <property type="component" value="Linkage group LG21"/>
</dbReference>
<dbReference type="OrthoDB" id="306254at2759"/>
<organism evidence="3 4">
    <name type="scientific">Lepisosteus oculatus</name>
    <name type="common">Spotted gar</name>
    <dbReference type="NCBI Taxonomy" id="7918"/>
    <lineage>
        <taxon>Eukaryota</taxon>
        <taxon>Metazoa</taxon>
        <taxon>Chordata</taxon>
        <taxon>Craniata</taxon>
        <taxon>Vertebrata</taxon>
        <taxon>Euteleostomi</taxon>
        <taxon>Actinopterygii</taxon>
        <taxon>Neopterygii</taxon>
        <taxon>Holostei</taxon>
        <taxon>Semionotiformes</taxon>
        <taxon>Lepisosteidae</taxon>
        <taxon>Lepisosteus</taxon>
    </lineage>
</organism>
<feature type="compositionally biased region" description="Basic and acidic residues" evidence="1">
    <location>
        <begin position="62"/>
        <end position="80"/>
    </location>
</feature>
<feature type="compositionally biased region" description="Basic and acidic residues" evidence="1">
    <location>
        <begin position="763"/>
        <end position="776"/>
    </location>
</feature>
<dbReference type="SUPFAM" id="SSF74924">
    <property type="entry name" value="Cap-Gly domain"/>
    <property type="match status" value="1"/>
</dbReference>
<dbReference type="SMART" id="SM01052">
    <property type="entry name" value="CAP_GLY"/>
    <property type="match status" value="1"/>
</dbReference>
<name>W5M880_LEPOC</name>
<dbReference type="EMBL" id="AHAT01025345">
    <property type="status" value="NOT_ANNOTATED_CDS"/>
    <property type="molecule type" value="Genomic_DNA"/>
</dbReference>
<dbReference type="GO" id="GO:0034453">
    <property type="term" value="P:microtubule anchoring"/>
    <property type="evidence" value="ECO:0007669"/>
    <property type="project" value="InterPro"/>
</dbReference>
<evidence type="ECO:0000256" key="1">
    <source>
        <dbReference type="SAM" id="MobiDB-lite"/>
    </source>
</evidence>
<dbReference type="InterPro" id="IPR000938">
    <property type="entry name" value="CAP-Gly_domain"/>
</dbReference>
<feature type="region of interest" description="Disordered" evidence="1">
    <location>
        <begin position="1"/>
        <end position="116"/>
    </location>
</feature>
<dbReference type="OMA" id="DSHEIPM"/>
<feature type="compositionally biased region" description="Polar residues" evidence="1">
    <location>
        <begin position="47"/>
        <end position="57"/>
    </location>
</feature>
<reference evidence="3" key="2">
    <citation type="submission" date="2025-08" db="UniProtKB">
        <authorList>
            <consortium name="Ensembl"/>
        </authorList>
    </citation>
    <scope>IDENTIFICATION</scope>
</reference>
<dbReference type="InterPro" id="IPR036859">
    <property type="entry name" value="CAP-Gly_dom_sf"/>
</dbReference>
<feature type="region of interest" description="Disordered" evidence="1">
    <location>
        <begin position="528"/>
        <end position="553"/>
    </location>
</feature>
<accession>W5M880</accession>
<keyword evidence="4" id="KW-1185">Reference proteome</keyword>
<feature type="region of interest" description="Disordered" evidence="1">
    <location>
        <begin position="742"/>
        <end position="801"/>
    </location>
</feature>
<feature type="domain" description="CAP-Gly" evidence="2">
    <location>
        <begin position="693"/>
        <end position="735"/>
    </location>
</feature>
<dbReference type="Pfam" id="PF01302">
    <property type="entry name" value="CAP_GLY"/>
    <property type="match status" value="1"/>
</dbReference>
<dbReference type="AlphaFoldDB" id="W5M880"/>